<dbReference type="InterPro" id="IPR004045">
    <property type="entry name" value="Glutathione_S-Trfase_N"/>
</dbReference>
<dbReference type="Gene3D" id="1.20.1050.10">
    <property type="match status" value="1"/>
</dbReference>
<accession>A0ABX1NRK5</accession>
<dbReference type="Pfam" id="PF13417">
    <property type="entry name" value="GST_N_3"/>
    <property type="match status" value="1"/>
</dbReference>
<feature type="domain" description="GST N-terminal" evidence="1">
    <location>
        <begin position="1"/>
        <end position="81"/>
    </location>
</feature>
<dbReference type="PROSITE" id="PS50405">
    <property type="entry name" value="GST_CTER"/>
    <property type="match status" value="1"/>
</dbReference>
<evidence type="ECO:0000313" key="3">
    <source>
        <dbReference type="EMBL" id="NMG14624.1"/>
    </source>
</evidence>
<dbReference type="CDD" id="cd03057">
    <property type="entry name" value="GST_N_Beta"/>
    <property type="match status" value="1"/>
</dbReference>
<evidence type="ECO:0000313" key="4">
    <source>
        <dbReference type="Proteomes" id="UP000633943"/>
    </source>
</evidence>
<dbReference type="Gene3D" id="3.40.30.10">
    <property type="entry name" value="Glutaredoxin"/>
    <property type="match status" value="1"/>
</dbReference>
<dbReference type="SUPFAM" id="SSF52833">
    <property type="entry name" value="Thioredoxin-like"/>
    <property type="match status" value="1"/>
</dbReference>
<evidence type="ECO:0000259" key="1">
    <source>
        <dbReference type="PROSITE" id="PS50404"/>
    </source>
</evidence>
<sequence>MKLYHSPGACSLAPHIVACELGLEIELEKVDIPAKKTAGGDDYWKINPKGYVPALVLDNGELLTEVGVVCQYLADQKPESGLVPKPGTMERYHQMEALNFVATEIHKQIGALFNPAMTPEFKQVQLGTIERRLDALEKILTGKQFVTGDTFTVADAYLFTVLNWTGMLKIDVAKWPNIQAFIARVAQRPKVQEAMKAEGLIA</sequence>
<feature type="domain" description="GST C-terminal" evidence="2">
    <location>
        <begin position="87"/>
        <end position="202"/>
    </location>
</feature>
<dbReference type="InterPro" id="IPR040079">
    <property type="entry name" value="Glutathione_S-Trfase"/>
</dbReference>
<dbReference type="SUPFAM" id="SSF47616">
    <property type="entry name" value="GST C-terminal domain-like"/>
    <property type="match status" value="1"/>
</dbReference>
<dbReference type="Proteomes" id="UP000633943">
    <property type="component" value="Unassembled WGS sequence"/>
</dbReference>
<dbReference type="CDD" id="cd03188">
    <property type="entry name" value="GST_C_Beta"/>
    <property type="match status" value="1"/>
</dbReference>
<dbReference type="InterPro" id="IPR036282">
    <property type="entry name" value="Glutathione-S-Trfase_C_sf"/>
</dbReference>
<dbReference type="PROSITE" id="PS50404">
    <property type="entry name" value="GST_NTER"/>
    <property type="match status" value="1"/>
</dbReference>
<keyword evidence="3" id="KW-0808">Transferase</keyword>
<dbReference type="PANTHER" id="PTHR44051:SF8">
    <property type="entry name" value="GLUTATHIONE S-TRANSFERASE GSTA"/>
    <property type="match status" value="1"/>
</dbReference>
<dbReference type="RefSeq" id="WP_169201396.1">
    <property type="nucleotide sequence ID" value="NZ_CP059467.1"/>
</dbReference>
<evidence type="ECO:0000259" key="2">
    <source>
        <dbReference type="PROSITE" id="PS50405"/>
    </source>
</evidence>
<organism evidence="3 4">
    <name type="scientific">Aromatoleum bremense</name>
    <dbReference type="NCBI Taxonomy" id="76115"/>
    <lineage>
        <taxon>Bacteria</taxon>
        <taxon>Pseudomonadati</taxon>
        <taxon>Pseudomonadota</taxon>
        <taxon>Betaproteobacteria</taxon>
        <taxon>Rhodocyclales</taxon>
        <taxon>Rhodocyclaceae</taxon>
        <taxon>Aromatoleum</taxon>
    </lineage>
</organism>
<dbReference type="SFLD" id="SFLDG00358">
    <property type="entry name" value="Main_(cytGST)"/>
    <property type="match status" value="1"/>
</dbReference>
<dbReference type="GO" id="GO:0004364">
    <property type="term" value="F:glutathione transferase activity"/>
    <property type="evidence" value="ECO:0007669"/>
    <property type="project" value="UniProtKB-EC"/>
</dbReference>
<dbReference type="PANTHER" id="PTHR44051">
    <property type="entry name" value="GLUTATHIONE S-TRANSFERASE-RELATED"/>
    <property type="match status" value="1"/>
</dbReference>
<name>A0ABX1NRK5_9RHOO</name>
<dbReference type="EC" id="2.5.1.18" evidence="3"/>
<dbReference type="NCBIfam" id="NF007831">
    <property type="entry name" value="PRK10542.1"/>
    <property type="match status" value="1"/>
</dbReference>
<dbReference type="Pfam" id="PF00043">
    <property type="entry name" value="GST_C"/>
    <property type="match status" value="1"/>
</dbReference>
<dbReference type="InterPro" id="IPR004046">
    <property type="entry name" value="GST_C"/>
</dbReference>
<proteinExistence type="predicted"/>
<comment type="caution">
    <text evidence="3">The sequence shown here is derived from an EMBL/GenBank/DDBJ whole genome shotgun (WGS) entry which is preliminary data.</text>
</comment>
<reference evidence="3 4" key="1">
    <citation type="submission" date="2019-12" db="EMBL/GenBank/DDBJ databases">
        <title>Comparative genomics gives insights into the taxonomy of the Azoarcus-Aromatoleum group and reveals separate origins of nif in the plant-associated Azoarcus and non-plant-associated Aromatoleum sub-groups.</title>
        <authorList>
            <person name="Lafos M."/>
            <person name="Maluk M."/>
            <person name="Batista M."/>
            <person name="Junghare M."/>
            <person name="Carmona M."/>
            <person name="Faoro H."/>
            <person name="Cruz L.M."/>
            <person name="Battistoni F."/>
            <person name="De Souza E."/>
            <person name="Pedrosa F."/>
            <person name="Chen W.-M."/>
            <person name="Poole P.S."/>
            <person name="Dixon R.A."/>
            <person name="James E.K."/>
        </authorList>
    </citation>
    <scope>NUCLEOTIDE SEQUENCE [LARGE SCALE GENOMIC DNA]</scope>
    <source>
        <strain evidence="3 4">PbN1</strain>
    </source>
</reference>
<dbReference type="EMBL" id="WTVP01000006">
    <property type="protein sequence ID" value="NMG14624.1"/>
    <property type="molecule type" value="Genomic_DNA"/>
</dbReference>
<gene>
    <name evidence="3" type="primary">gstA</name>
    <name evidence="3" type="ORF">GPA24_03535</name>
</gene>
<dbReference type="InterPro" id="IPR036249">
    <property type="entry name" value="Thioredoxin-like_sf"/>
</dbReference>
<dbReference type="SFLD" id="SFLDG01150">
    <property type="entry name" value="Main.1:_Beta-like"/>
    <property type="match status" value="1"/>
</dbReference>
<dbReference type="SFLD" id="SFLDS00019">
    <property type="entry name" value="Glutathione_Transferase_(cytos"/>
    <property type="match status" value="1"/>
</dbReference>
<protein>
    <submittedName>
        <fullName evidence="3">Glutathione transferase GstA</fullName>
        <ecNumber evidence="3">2.5.1.18</ecNumber>
    </submittedName>
</protein>
<keyword evidence="4" id="KW-1185">Reference proteome</keyword>
<dbReference type="InterPro" id="IPR010987">
    <property type="entry name" value="Glutathione-S-Trfase_C-like"/>
</dbReference>